<organism evidence="2 3">
    <name type="scientific">Microcella alkaliphila</name>
    <dbReference type="NCBI Taxonomy" id="279828"/>
    <lineage>
        <taxon>Bacteria</taxon>
        <taxon>Bacillati</taxon>
        <taxon>Actinomycetota</taxon>
        <taxon>Actinomycetes</taxon>
        <taxon>Micrococcales</taxon>
        <taxon>Microbacteriaceae</taxon>
        <taxon>Microcella</taxon>
    </lineage>
</organism>
<evidence type="ECO:0000313" key="2">
    <source>
        <dbReference type="EMBL" id="BAU32586.1"/>
    </source>
</evidence>
<name>A0A0U4WXY2_9MICO</name>
<evidence type="ECO:0000313" key="3">
    <source>
        <dbReference type="Proteomes" id="UP000218965"/>
    </source>
</evidence>
<evidence type="ECO:0000256" key="1">
    <source>
        <dbReference type="SAM" id="MobiDB-lite"/>
    </source>
</evidence>
<dbReference type="AlphaFoldDB" id="A0A0U4WXY2"/>
<dbReference type="EMBL" id="AP017315">
    <property type="protein sequence ID" value="BAU32586.1"/>
    <property type="molecule type" value="Genomic_DNA"/>
</dbReference>
<dbReference type="KEGG" id="malk:MalAC0309_1738"/>
<gene>
    <name evidence="2" type="ORF">MalAC0309_1738</name>
</gene>
<feature type="compositionally biased region" description="Basic and acidic residues" evidence="1">
    <location>
        <begin position="18"/>
        <end position="33"/>
    </location>
</feature>
<proteinExistence type="predicted"/>
<protein>
    <submittedName>
        <fullName evidence="2">TonB dependent receptor</fullName>
    </submittedName>
</protein>
<dbReference type="RefSeq" id="WP_096421879.1">
    <property type="nucleotide sequence ID" value="NZ_AP017315.1"/>
</dbReference>
<sequence>MATHDDRDKLTDTLPDNDAQKGQRETTIGHDVDDWTDPDGAAERAHEADERSDADDAPGVPDRDSDEREDWQG</sequence>
<feature type="compositionally biased region" description="Basic and acidic residues" evidence="1">
    <location>
        <begin position="61"/>
        <end position="73"/>
    </location>
</feature>
<dbReference type="Proteomes" id="UP000218965">
    <property type="component" value="Chromosome"/>
</dbReference>
<feature type="region of interest" description="Disordered" evidence="1">
    <location>
        <begin position="1"/>
        <end position="73"/>
    </location>
</feature>
<feature type="compositionally biased region" description="Basic and acidic residues" evidence="1">
    <location>
        <begin position="41"/>
        <end position="51"/>
    </location>
</feature>
<feature type="compositionally biased region" description="Basic and acidic residues" evidence="1">
    <location>
        <begin position="1"/>
        <end position="11"/>
    </location>
</feature>
<reference evidence="2 3" key="2">
    <citation type="submission" date="2016-01" db="EMBL/GenBank/DDBJ databases">
        <title>Microcella alkaliphila JAM AC0309 whole genome shotgun sequence.</title>
        <authorList>
            <person name="Kurata A."/>
            <person name="Hirose Y."/>
            <person name="Kishimoto N."/>
            <person name="Kobayashi T."/>
        </authorList>
    </citation>
    <scope>NUCLEOTIDE SEQUENCE [LARGE SCALE GENOMIC DNA]</scope>
    <source>
        <strain evidence="2 3">JAM AC0309</strain>
    </source>
</reference>
<reference evidence="3" key="1">
    <citation type="submission" date="2015-12" db="EMBL/GenBank/DDBJ databases">
        <authorList>
            <person name="Shamseldin A."/>
            <person name="Moawad H."/>
            <person name="Abd El-Rahim W.M."/>
            <person name="Sadowsky M.J."/>
        </authorList>
    </citation>
    <scope>NUCLEOTIDE SEQUENCE [LARGE SCALE GENOMIC DNA]</scope>
    <source>
        <strain evidence="3">JAM AC0309</strain>
    </source>
</reference>
<accession>A0A0U4WXY2</accession>
<keyword evidence="2" id="KW-0675">Receptor</keyword>